<dbReference type="AlphaFoldDB" id="A0A5K1TWR0"/>
<comment type="subcellular location">
    <subcellularLocation>
        <location evidence="2">Cytoplasm</location>
    </subcellularLocation>
    <subcellularLocation>
        <location evidence="1">Nucleus</location>
    </subcellularLocation>
</comment>
<dbReference type="InterPro" id="IPR041389">
    <property type="entry name" value="Importin_rep_6"/>
</dbReference>
<protein>
    <submittedName>
        <fullName evidence="10">Heat repeat domain containing protein</fullName>
    </submittedName>
</protein>
<keyword evidence="5" id="KW-0677">Repeat</keyword>
<keyword evidence="3" id="KW-0813">Transport</keyword>
<evidence type="ECO:0000256" key="5">
    <source>
        <dbReference type="ARBA" id="ARBA00022737"/>
    </source>
</evidence>
<dbReference type="OMA" id="NDSCYQD"/>
<dbReference type="InterPro" id="IPR011989">
    <property type="entry name" value="ARM-like"/>
</dbReference>
<keyword evidence="8" id="KW-0175">Coiled coil</keyword>
<feature type="domain" description="IPO4/5-like TPR repeats" evidence="9">
    <location>
        <begin position="116"/>
        <end position="253"/>
    </location>
</feature>
<reference evidence="10 11" key="1">
    <citation type="submission" date="2016-05" db="EMBL/GenBank/DDBJ databases">
        <title>First whole genome sequencing of Entamoeba histolytica HM1:IMSS-clone-6.</title>
        <authorList>
            <person name="Mukherjee Avik.K."/>
            <person name="Izumyama S."/>
            <person name="Nakada-Tsukui K."/>
            <person name="Nozaki T."/>
        </authorList>
    </citation>
    <scope>NUCLEOTIDE SEQUENCE [LARGE SCALE GENOMIC DNA]</scope>
    <source>
        <strain evidence="10 11">HM1:IMSS clone 6</strain>
    </source>
</reference>
<keyword evidence="6" id="KW-0653">Protein transport</keyword>
<dbReference type="Pfam" id="PF25780">
    <property type="entry name" value="TPR_IPO5"/>
    <property type="match status" value="1"/>
</dbReference>
<dbReference type="VEuPathDB" id="AmoebaDB:KM1_189730"/>
<evidence type="ECO:0000256" key="7">
    <source>
        <dbReference type="ARBA" id="ARBA00023242"/>
    </source>
</evidence>
<dbReference type="InterPro" id="IPR057672">
    <property type="entry name" value="TPR_IPO4/5"/>
</dbReference>
<organism evidence="10 11">
    <name type="scientific">Entamoeba histolytica</name>
    <dbReference type="NCBI Taxonomy" id="5759"/>
    <lineage>
        <taxon>Eukaryota</taxon>
        <taxon>Amoebozoa</taxon>
        <taxon>Evosea</taxon>
        <taxon>Archamoebae</taxon>
        <taxon>Mastigamoebida</taxon>
        <taxon>Entamoebidae</taxon>
        <taxon>Entamoeba</taxon>
    </lineage>
</organism>
<dbReference type="Proteomes" id="UP000078387">
    <property type="component" value="Unassembled WGS sequence"/>
</dbReference>
<proteinExistence type="predicted"/>
<dbReference type="InterPro" id="IPR016024">
    <property type="entry name" value="ARM-type_fold"/>
</dbReference>
<evidence type="ECO:0000256" key="3">
    <source>
        <dbReference type="ARBA" id="ARBA00022448"/>
    </source>
</evidence>
<dbReference type="VEuPathDB" id="AmoebaDB:EHI8A_116740"/>
<dbReference type="VEuPathDB" id="AmoebaDB:EHI7A_107910"/>
<evidence type="ECO:0000313" key="10">
    <source>
        <dbReference type="EMBL" id="GAT94593.1"/>
    </source>
</evidence>
<evidence type="ECO:0000313" key="11">
    <source>
        <dbReference type="Proteomes" id="UP000078387"/>
    </source>
</evidence>
<dbReference type="GO" id="GO:0005737">
    <property type="term" value="C:cytoplasm"/>
    <property type="evidence" value="ECO:0007669"/>
    <property type="project" value="UniProtKB-SubCell"/>
</dbReference>
<evidence type="ECO:0000256" key="6">
    <source>
        <dbReference type="ARBA" id="ARBA00022927"/>
    </source>
</evidence>
<name>A0A5K1TWR0_ENTHI</name>
<sequence length="1062" mass="119953">MSDLTTLLQNCMSPDENIRKQAEGTFEQMKQQPSILLPQLAVFANASSSNPAPLRLIALTQFNNMLIKIPKIRDVMSDQVIMELCKVLFEDCKVENEFRIVSILSSVITSFAFSIQQEELPWPNYIQTLFSLTQEQGIIQQCIALDALGKSTTHPEASLIISHVSELKSYINRCLSVDNIQLRLKAITFLSNAVGFIETTTEGKKFNELYPLIMQTLQQLIQNNEIGVANNVLDDLQELASFSNYFFAGILPTVSENLMTLCNSPIDNSIKESAMEVLLSLIQNNTSQYKKSGFLPQVLICLLNWLTTVNDDDVEDWLNENTDDTLFEYAQDALETLTSAIGGKPLRDTLFNKCIEFAKMSDWPHRFAAVTSLAQVVQHGKFIIKSNITEVLQLSFNAVGDNQPLIVYSLLSLLEGLMETFPHIMIRSHFDSIVNALILCVKSPHSRIQEKACFTLQSMLDNLGECSNKLVPFIGQIMDGLLILITTNNQPKTISTGLSSIVYISLLVTNQMGQYYEQFQKLFNVLLPKCTTFNTSEMKGKMIELMAIFNSKLNPQFFSNIQEIIYNTLSELFKQPVGIEDPVLPYVMSALCRMVDSPNKAIRPNLDKFILLLLNRIELPIIKQEGDQTDVINVTNMISQEKKYLFFTIKKIAEYLKGEFAVYAEKTYNSVSPWLDCSNTNIKLAACVVLPLVISSLVQATGKSEQLKQIYYNLIQKLCQLLVNDKASDTIEVILDCIQSIIITMGENSLEPQMISLLFETFDKTLYGTLENKGEALSVLPIDKTEDELDDEEIEMLGEEDQYDDYLQKMLNTLSSICENHLQTFFAAFNMKLFPRIMIYFGQTDNETRCSFAVSAMGTVICNGKLYHYLPHVGDQFISYMKSSSPDIAFNAILFVGRFAELEIPEFQPLTAKALNTLSEILTRPKNKTYHEIHSQLVTTLGEIILHNPSIPNKESLVKSFIGLFPVTEGFYKLVEIVYDLQTKGFITSSNDNETAEIVYRLTSFCADTIEEEECSVDTKKRIIGLLKIWTSTVSPNIIQAVWSKLTVDQRGELTDLQKEQL</sequence>
<dbReference type="VEuPathDB" id="AmoebaDB:EHI_064450"/>
<dbReference type="Pfam" id="PF18829">
    <property type="entry name" value="Importin_rep_6"/>
    <property type="match status" value="1"/>
</dbReference>
<dbReference type="EMBL" id="BDEQ01000001">
    <property type="protein sequence ID" value="GAT94593.1"/>
    <property type="molecule type" value="Genomic_DNA"/>
</dbReference>
<evidence type="ECO:0000259" key="9">
    <source>
        <dbReference type="Pfam" id="PF25780"/>
    </source>
</evidence>
<gene>
    <name evidence="10" type="ORF">CL6EHI_064450</name>
</gene>
<dbReference type="GO" id="GO:0006606">
    <property type="term" value="P:protein import into nucleus"/>
    <property type="evidence" value="ECO:0007669"/>
    <property type="project" value="InterPro"/>
</dbReference>
<evidence type="ECO:0000256" key="4">
    <source>
        <dbReference type="ARBA" id="ARBA00022490"/>
    </source>
</evidence>
<keyword evidence="7" id="KW-0539">Nucleus</keyword>
<dbReference type="FunFam" id="1.25.10.10:FF:000838">
    <property type="entry name" value="HEAT repeat domain containing protein"/>
    <property type="match status" value="1"/>
</dbReference>
<dbReference type="InterPro" id="IPR040122">
    <property type="entry name" value="Importin_beta"/>
</dbReference>
<evidence type="ECO:0000256" key="8">
    <source>
        <dbReference type="SAM" id="Coils"/>
    </source>
</evidence>
<feature type="coiled-coil region" evidence="8">
    <location>
        <begin position="782"/>
        <end position="809"/>
    </location>
</feature>
<evidence type="ECO:0000256" key="1">
    <source>
        <dbReference type="ARBA" id="ARBA00004123"/>
    </source>
</evidence>
<keyword evidence="4" id="KW-0963">Cytoplasm</keyword>
<comment type="caution">
    <text evidence="10">The sequence shown here is derived from an EMBL/GenBank/DDBJ whole genome shotgun (WGS) entry which is preliminary data.</text>
</comment>
<accession>A0A5K1TWR0</accession>
<dbReference type="VEuPathDB" id="AmoebaDB:EHI5A_160130"/>
<dbReference type="SUPFAM" id="SSF48371">
    <property type="entry name" value="ARM repeat"/>
    <property type="match status" value="2"/>
</dbReference>
<dbReference type="PANTHER" id="PTHR10527">
    <property type="entry name" value="IMPORTIN BETA"/>
    <property type="match status" value="1"/>
</dbReference>
<dbReference type="Gene3D" id="1.25.10.10">
    <property type="entry name" value="Leucine-rich Repeat Variant"/>
    <property type="match status" value="1"/>
</dbReference>
<evidence type="ECO:0000256" key="2">
    <source>
        <dbReference type="ARBA" id="ARBA00004496"/>
    </source>
</evidence>